<evidence type="ECO:0000256" key="4">
    <source>
        <dbReference type="ARBA" id="ARBA00023015"/>
    </source>
</evidence>
<dbReference type="PROSITE" id="PS51755">
    <property type="entry name" value="OMPR_PHOB"/>
    <property type="match status" value="1"/>
</dbReference>
<dbReference type="PANTHER" id="PTHR48111:SF40">
    <property type="entry name" value="PHOSPHATE REGULON TRANSCRIPTIONAL REGULATORY PROTEIN PHOB"/>
    <property type="match status" value="1"/>
</dbReference>
<dbReference type="SMART" id="SM00862">
    <property type="entry name" value="Trans_reg_C"/>
    <property type="match status" value="1"/>
</dbReference>
<dbReference type="Pfam" id="PF00072">
    <property type="entry name" value="Response_reg"/>
    <property type="match status" value="1"/>
</dbReference>
<dbReference type="Proteomes" id="UP001523566">
    <property type="component" value="Unassembled WGS sequence"/>
</dbReference>
<gene>
    <name evidence="12" type="ORF">NK125_13700</name>
</gene>
<feature type="DNA-binding region" description="OmpR/PhoB-type" evidence="9">
    <location>
        <begin position="130"/>
        <end position="226"/>
    </location>
</feature>
<evidence type="ECO:0000313" key="12">
    <source>
        <dbReference type="EMBL" id="MCP1103457.1"/>
    </source>
</evidence>
<feature type="domain" description="OmpR/PhoB-type" evidence="11">
    <location>
        <begin position="130"/>
        <end position="226"/>
    </location>
</feature>
<comment type="function">
    <text evidence="7">May play the central regulatory role in sporulation. It may be an element of the effector pathway responsible for the activation of sporulation genes in response to nutritional stress. Spo0A may act in concert with spo0H (a sigma factor) to control the expression of some genes that are critical to the sporulation process.</text>
</comment>
<dbReference type="EMBL" id="JAMZFW010000027">
    <property type="protein sequence ID" value="MCP1103457.1"/>
    <property type="molecule type" value="Genomic_DNA"/>
</dbReference>
<protein>
    <recommendedName>
        <fullName evidence="1">Stage 0 sporulation protein A homolog</fullName>
    </recommendedName>
</protein>
<keyword evidence="5 9" id="KW-0238">DNA-binding</keyword>
<evidence type="ECO:0000256" key="6">
    <source>
        <dbReference type="ARBA" id="ARBA00023163"/>
    </source>
</evidence>
<dbReference type="PANTHER" id="PTHR48111">
    <property type="entry name" value="REGULATOR OF RPOS"/>
    <property type="match status" value="1"/>
</dbReference>
<dbReference type="SUPFAM" id="SSF52172">
    <property type="entry name" value="CheY-like"/>
    <property type="match status" value="1"/>
</dbReference>
<keyword evidence="6" id="KW-0804">Transcription</keyword>
<evidence type="ECO:0000256" key="5">
    <source>
        <dbReference type="ARBA" id="ARBA00023125"/>
    </source>
</evidence>
<dbReference type="Gene3D" id="1.10.10.10">
    <property type="entry name" value="Winged helix-like DNA-binding domain superfamily/Winged helix DNA-binding domain"/>
    <property type="match status" value="1"/>
</dbReference>
<sequence length="226" mass="25863">MTSRILLVEDNDHYANNLKSEIEKKGYEVTYVSSPVEAVASYVKAPYDLVVSDYRMDEMDGIKMLSILKGINPAIRSIILTAFPEEDIELQALEVSVDHYLSKDKSLNITVKYIEDLLGKEIVQKGSVGSKLISQEENLVIDTQKRQVYKDNELVEVTRKEYELLVLFLENKGVALSREEIAEKLWTIEIENVELRVIDGHVKRLRAKMGLFSISSVRGFGYKWNE</sequence>
<evidence type="ECO:0000256" key="3">
    <source>
        <dbReference type="ARBA" id="ARBA00023012"/>
    </source>
</evidence>
<dbReference type="Pfam" id="PF00486">
    <property type="entry name" value="Trans_reg_C"/>
    <property type="match status" value="1"/>
</dbReference>
<dbReference type="PROSITE" id="PS50110">
    <property type="entry name" value="RESPONSE_REGULATORY"/>
    <property type="match status" value="1"/>
</dbReference>
<dbReference type="Gene3D" id="3.40.50.2300">
    <property type="match status" value="1"/>
</dbReference>
<reference evidence="12 13" key="1">
    <citation type="journal article" date="2022" name="Genome Biol. Evol.">
        <title>Host diet, physiology and behaviors set the stage for Lachnospiraceae cladogenesis.</title>
        <authorList>
            <person name="Vera-Ponce De Leon A."/>
            <person name="Schneider M."/>
            <person name="Jahnes B.C."/>
            <person name="Sadowski V."/>
            <person name="Camuy-Velez L.A."/>
            <person name="Duan J."/>
            <person name="Sabree Z.L."/>
        </authorList>
    </citation>
    <scope>NUCLEOTIDE SEQUENCE [LARGE SCALE GENOMIC DNA]</scope>
    <source>
        <strain evidence="12 13">PAL113</strain>
    </source>
</reference>
<keyword evidence="3" id="KW-0902">Two-component regulatory system</keyword>
<dbReference type="InterPro" id="IPR011006">
    <property type="entry name" value="CheY-like_superfamily"/>
</dbReference>
<name>A0ABT1EEU6_9FIRM</name>
<evidence type="ECO:0000256" key="8">
    <source>
        <dbReference type="PROSITE-ProRule" id="PRU00169"/>
    </source>
</evidence>
<dbReference type="CDD" id="cd00156">
    <property type="entry name" value="REC"/>
    <property type="match status" value="1"/>
</dbReference>
<dbReference type="CDD" id="cd00383">
    <property type="entry name" value="trans_reg_C"/>
    <property type="match status" value="1"/>
</dbReference>
<keyword evidence="4" id="KW-0805">Transcription regulation</keyword>
<evidence type="ECO:0000256" key="7">
    <source>
        <dbReference type="ARBA" id="ARBA00024867"/>
    </source>
</evidence>
<keyword evidence="2 8" id="KW-0597">Phosphoprotein</keyword>
<dbReference type="InterPro" id="IPR001867">
    <property type="entry name" value="OmpR/PhoB-type_DNA-bd"/>
</dbReference>
<comment type="caution">
    <text evidence="12">The sequence shown here is derived from an EMBL/GenBank/DDBJ whole genome shotgun (WGS) entry which is preliminary data.</text>
</comment>
<evidence type="ECO:0000256" key="2">
    <source>
        <dbReference type="ARBA" id="ARBA00022553"/>
    </source>
</evidence>
<evidence type="ECO:0000313" key="13">
    <source>
        <dbReference type="Proteomes" id="UP001523566"/>
    </source>
</evidence>
<keyword evidence="13" id="KW-1185">Reference proteome</keyword>
<dbReference type="RefSeq" id="WP_262067229.1">
    <property type="nucleotide sequence ID" value="NZ_JAMXOD010000027.1"/>
</dbReference>
<accession>A0ABT1EEU6</accession>
<evidence type="ECO:0000256" key="9">
    <source>
        <dbReference type="PROSITE-ProRule" id="PRU01091"/>
    </source>
</evidence>
<dbReference type="SMART" id="SM00448">
    <property type="entry name" value="REC"/>
    <property type="match status" value="1"/>
</dbReference>
<feature type="domain" description="Response regulatory" evidence="10">
    <location>
        <begin position="4"/>
        <end position="118"/>
    </location>
</feature>
<feature type="modified residue" description="4-aspartylphosphate" evidence="8">
    <location>
        <position position="53"/>
    </location>
</feature>
<evidence type="ECO:0000256" key="1">
    <source>
        <dbReference type="ARBA" id="ARBA00018672"/>
    </source>
</evidence>
<dbReference type="InterPro" id="IPR036388">
    <property type="entry name" value="WH-like_DNA-bd_sf"/>
</dbReference>
<dbReference type="InterPro" id="IPR039420">
    <property type="entry name" value="WalR-like"/>
</dbReference>
<dbReference type="InterPro" id="IPR001789">
    <property type="entry name" value="Sig_transdc_resp-reg_receiver"/>
</dbReference>
<proteinExistence type="predicted"/>
<evidence type="ECO:0000259" key="10">
    <source>
        <dbReference type="PROSITE" id="PS50110"/>
    </source>
</evidence>
<evidence type="ECO:0000259" key="11">
    <source>
        <dbReference type="PROSITE" id="PS51755"/>
    </source>
</evidence>
<organism evidence="12 13">
    <name type="scientific">Aequitasia blattaphilus</name>
    <dbReference type="NCBI Taxonomy" id="2949332"/>
    <lineage>
        <taxon>Bacteria</taxon>
        <taxon>Bacillati</taxon>
        <taxon>Bacillota</taxon>
        <taxon>Clostridia</taxon>
        <taxon>Lachnospirales</taxon>
        <taxon>Lachnospiraceae</taxon>
        <taxon>Aequitasia</taxon>
    </lineage>
</organism>